<protein>
    <submittedName>
        <fullName evidence="1">Uncharacterized protein</fullName>
    </submittedName>
</protein>
<accession>A0A371GBV2</accession>
<sequence length="69" mass="7950">MDSILQSWLYRSRYMTIDDRVNITESALSDRDASVLSWDDFILTETESGCIPKMIEVAFITEGEPFAIR</sequence>
<gene>
    <name evidence="1" type="ORF">CR513_30402</name>
</gene>
<feature type="non-terminal residue" evidence="1">
    <location>
        <position position="1"/>
    </location>
</feature>
<organism evidence="1 2">
    <name type="scientific">Mucuna pruriens</name>
    <name type="common">Velvet bean</name>
    <name type="synonym">Dolichos pruriens</name>
    <dbReference type="NCBI Taxonomy" id="157652"/>
    <lineage>
        <taxon>Eukaryota</taxon>
        <taxon>Viridiplantae</taxon>
        <taxon>Streptophyta</taxon>
        <taxon>Embryophyta</taxon>
        <taxon>Tracheophyta</taxon>
        <taxon>Spermatophyta</taxon>
        <taxon>Magnoliopsida</taxon>
        <taxon>eudicotyledons</taxon>
        <taxon>Gunneridae</taxon>
        <taxon>Pentapetalae</taxon>
        <taxon>rosids</taxon>
        <taxon>fabids</taxon>
        <taxon>Fabales</taxon>
        <taxon>Fabaceae</taxon>
        <taxon>Papilionoideae</taxon>
        <taxon>50 kb inversion clade</taxon>
        <taxon>NPAAA clade</taxon>
        <taxon>indigoferoid/millettioid clade</taxon>
        <taxon>Phaseoleae</taxon>
        <taxon>Mucuna</taxon>
    </lineage>
</organism>
<dbReference type="AlphaFoldDB" id="A0A371GBV2"/>
<reference evidence="1" key="1">
    <citation type="submission" date="2018-05" db="EMBL/GenBank/DDBJ databases">
        <title>Draft genome of Mucuna pruriens seed.</title>
        <authorList>
            <person name="Nnadi N.E."/>
            <person name="Vos R."/>
            <person name="Hasami M.H."/>
            <person name="Devisetty U.K."/>
            <person name="Aguiy J.C."/>
        </authorList>
    </citation>
    <scope>NUCLEOTIDE SEQUENCE [LARGE SCALE GENOMIC DNA]</scope>
    <source>
        <strain evidence="1">JCA_2017</strain>
    </source>
</reference>
<keyword evidence="2" id="KW-1185">Reference proteome</keyword>
<evidence type="ECO:0000313" key="1">
    <source>
        <dbReference type="EMBL" id="RDX88060.1"/>
    </source>
</evidence>
<name>A0A371GBV2_MUCPR</name>
<comment type="caution">
    <text evidence="1">The sequence shown here is derived from an EMBL/GenBank/DDBJ whole genome shotgun (WGS) entry which is preliminary data.</text>
</comment>
<proteinExistence type="predicted"/>
<evidence type="ECO:0000313" key="2">
    <source>
        <dbReference type="Proteomes" id="UP000257109"/>
    </source>
</evidence>
<dbReference type="EMBL" id="QJKJ01006066">
    <property type="protein sequence ID" value="RDX88060.1"/>
    <property type="molecule type" value="Genomic_DNA"/>
</dbReference>
<dbReference type="Proteomes" id="UP000257109">
    <property type="component" value="Unassembled WGS sequence"/>
</dbReference>